<sequence>MIVGSSGQGMVLSQVDRVPGGHVALLRGVIGVRLWRIVLRCGRNSSCSWPFSSVFSTDTPWSWDGCSLFQTPRITLSLWGDIAALGMNKHVNAVRFTSDGGRILASTTARRLAVIDVERGEQVMSYDNCGMIIGACLLEAFVSRTATVLQGSLSYDNLSKTWIRCLLRNITVAKFEVEGP</sequence>
<dbReference type="InterPro" id="IPR011044">
    <property type="entry name" value="Quino_amine_DH_bsu"/>
</dbReference>
<reference evidence="1" key="1">
    <citation type="submission" date="2020-08" db="EMBL/GenBank/DDBJ databases">
        <title>Multicomponent nature underlies the extraordinary mechanical properties of spider dragline silk.</title>
        <authorList>
            <person name="Kono N."/>
            <person name="Nakamura H."/>
            <person name="Mori M."/>
            <person name="Yoshida Y."/>
            <person name="Ohtoshi R."/>
            <person name="Malay A.D."/>
            <person name="Moran D.A.P."/>
            <person name="Tomita M."/>
            <person name="Numata K."/>
            <person name="Arakawa K."/>
        </authorList>
    </citation>
    <scope>NUCLEOTIDE SEQUENCE</scope>
</reference>
<dbReference type="SUPFAM" id="SSF50969">
    <property type="entry name" value="YVTN repeat-like/Quinoprotein amine dehydrogenase"/>
    <property type="match status" value="1"/>
</dbReference>
<comment type="caution">
    <text evidence="1">The sequence shown here is derived from an EMBL/GenBank/DDBJ whole genome shotgun (WGS) entry which is preliminary data.</text>
</comment>
<organism evidence="1 2">
    <name type="scientific">Trichonephila clavipes</name>
    <name type="common">Golden silk orbweaver</name>
    <name type="synonym">Nephila clavipes</name>
    <dbReference type="NCBI Taxonomy" id="2585209"/>
    <lineage>
        <taxon>Eukaryota</taxon>
        <taxon>Metazoa</taxon>
        <taxon>Ecdysozoa</taxon>
        <taxon>Arthropoda</taxon>
        <taxon>Chelicerata</taxon>
        <taxon>Arachnida</taxon>
        <taxon>Araneae</taxon>
        <taxon>Araneomorphae</taxon>
        <taxon>Entelegynae</taxon>
        <taxon>Araneoidea</taxon>
        <taxon>Nephilidae</taxon>
        <taxon>Trichonephila</taxon>
    </lineage>
</organism>
<accession>A0A8X7BIN8</accession>
<dbReference type="Proteomes" id="UP000887159">
    <property type="component" value="Unassembled WGS sequence"/>
</dbReference>
<evidence type="ECO:0000313" key="1">
    <source>
        <dbReference type="EMBL" id="GFY31832.1"/>
    </source>
</evidence>
<protein>
    <submittedName>
        <fullName evidence="1">Uncharacterized protein</fullName>
    </submittedName>
</protein>
<gene>
    <name evidence="1" type="ORF">TNCV_4201401</name>
</gene>
<dbReference type="EMBL" id="BMAU01021400">
    <property type="protein sequence ID" value="GFY31832.1"/>
    <property type="molecule type" value="Genomic_DNA"/>
</dbReference>
<evidence type="ECO:0000313" key="2">
    <source>
        <dbReference type="Proteomes" id="UP000887159"/>
    </source>
</evidence>
<keyword evidence="2" id="KW-1185">Reference proteome</keyword>
<proteinExistence type="predicted"/>
<name>A0A8X7BIN8_TRICX</name>
<dbReference type="AlphaFoldDB" id="A0A8X7BIN8"/>